<gene>
    <name evidence="1" type="ORF">SAMN04487928_13510</name>
</gene>
<dbReference type="CDD" id="cd03801">
    <property type="entry name" value="GT4_PimA-like"/>
    <property type="match status" value="1"/>
</dbReference>
<dbReference type="Proteomes" id="UP000182624">
    <property type="component" value="Unassembled WGS sequence"/>
</dbReference>
<dbReference type="SUPFAM" id="SSF53756">
    <property type="entry name" value="UDP-Glycosyltransferase/glycogen phosphorylase"/>
    <property type="match status" value="1"/>
</dbReference>
<dbReference type="GO" id="GO:0016740">
    <property type="term" value="F:transferase activity"/>
    <property type="evidence" value="ECO:0007669"/>
    <property type="project" value="UniProtKB-KW"/>
</dbReference>
<proteinExistence type="predicted"/>
<dbReference type="OrthoDB" id="9790710at2"/>
<dbReference type="RefSeq" id="WP_074891322.1">
    <property type="nucleotide sequence ID" value="NZ_FOXO01000035.1"/>
</dbReference>
<dbReference type="PANTHER" id="PTHR12526">
    <property type="entry name" value="GLYCOSYLTRANSFERASE"/>
    <property type="match status" value="1"/>
</dbReference>
<accession>A0A1I5XN85</accession>
<dbReference type="Pfam" id="PF13692">
    <property type="entry name" value="Glyco_trans_1_4"/>
    <property type="match status" value="1"/>
</dbReference>
<dbReference type="Gene3D" id="3.40.50.2000">
    <property type="entry name" value="Glycogen Phosphorylase B"/>
    <property type="match status" value="2"/>
</dbReference>
<evidence type="ECO:0000313" key="2">
    <source>
        <dbReference type="Proteomes" id="UP000182624"/>
    </source>
</evidence>
<evidence type="ECO:0000313" key="1">
    <source>
        <dbReference type="EMBL" id="SFQ33445.1"/>
    </source>
</evidence>
<name>A0A1I5XN85_9FIRM</name>
<organism evidence="1 2">
    <name type="scientific">Butyrivibrio proteoclasticus</name>
    <dbReference type="NCBI Taxonomy" id="43305"/>
    <lineage>
        <taxon>Bacteria</taxon>
        <taxon>Bacillati</taxon>
        <taxon>Bacillota</taxon>
        <taxon>Clostridia</taxon>
        <taxon>Lachnospirales</taxon>
        <taxon>Lachnospiraceae</taxon>
        <taxon>Butyrivibrio</taxon>
    </lineage>
</organism>
<keyword evidence="2" id="KW-1185">Reference proteome</keyword>
<keyword evidence="1" id="KW-0808">Transferase</keyword>
<reference evidence="2" key="1">
    <citation type="submission" date="2016-10" db="EMBL/GenBank/DDBJ databases">
        <authorList>
            <person name="Varghese N."/>
            <person name="Submissions S."/>
        </authorList>
    </citation>
    <scope>NUCLEOTIDE SEQUENCE [LARGE SCALE GENOMIC DNA]</scope>
    <source>
        <strain evidence="2">P18</strain>
    </source>
</reference>
<sequence length="356" mass="40833">MKILLVTFSDNADHQDITFGMFESLYRAERSDCEAWVMGISTPKVPVLNTPKTHLVDCPKRPGIEKKTFDVKTLLSIISWVNEQNFDVIFFETLHVWNLAIMMCCHKNTKIFQMIHDLIPHDGDRHAKLVNLMNKAVCKLADYIILANRKYVSKVTEIYGVPANRVLFIDMWRRFPEYIKPRFTKRVLFFGRMNPYKGIDNLLEIVKLCPDIQFDAVGRVDPLMKEHVDQLKKMPNVTVKTGYVTDDEMAEAFINADWVVLPYNSATQSGVVIDGYRYGRPCIAFNVGAIAEQVSDGRSGYLVEPGNNEAFAKKLREAVDMEQRSYTSLSRAAFEYGLCKYSSERAVERFVKILAK</sequence>
<dbReference type="EMBL" id="FOXO01000035">
    <property type="protein sequence ID" value="SFQ33445.1"/>
    <property type="molecule type" value="Genomic_DNA"/>
</dbReference>
<dbReference type="AlphaFoldDB" id="A0A1I5XN85"/>
<protein>
    <submittedName>
        <fullName evidence="1">Glycosyltransferase involved in cell wall bisynthesis</fullName>
    </submittedName>
</protein>